<evidence type="ECO:0000313" key="1">
    <source>
        <dbReference type="EMBL" id="QIM10431.1"/>
    </source>
</evidence>
<proteinExistence type="predicted"/>
<sequence>MKYNPYSAIVKTFSLSRIPVAEHSLHINTPPTSLIEMPKINHLFDFLNNNHQFSKKLPKRLLVEVFCYAGKRIRL</sequence>
<name>A0A6G8F2Y8_9PROT</name>
<accession>A0A6G8F2Y8</accession>
<dbReference type="AlphaFoldDB" id="A0A6G8F2Y8"/>
<reference evidence="1" key="1">
    <citation type="journal article" date="2020" name="J. ISSAAS">
        <title>Lactobacilli and other gastrointestinal microbiota of Peromyscus leucopus, reservoir host for agents of Lyme disease and other zoonoses in North America.</title>
        <authorList>
            <person name="Milovic A."/>
            <person name="Bassam K."/>
            <person name="Shao H."/>
            <person name="Chatzistamou I."/>
            <person name="Tufts D.M."/>
            <person name="Diuk-Wasser M."/>
            <person name="Barbour A.G."/>
        </authorList>
    </citation>
    <scope>NUCLEOTIDE SEQUENCE</scope>
    <source>
        <strain evidence="1">LL90</strain>
    </source>
</reference>
<protein>
    <submittedName>
        <fullName evidence="1">Uncharacterized protein</fullName>
    </submittedName>
</protein>
<gene>
    <name evidence="1" type="ORF">PlAlph_3230</name>
</gene>
<organism evidence="1">
    <name type="scientific">uncultured Alphaproteobacteria bacterium</name>
    <dbReference type="NCBI Taxonomy" id="91750"/>
    <lineage>
        <taxon>Bacteria</taxon>
        <taxon>Pseudomonadati</taxon>
        <taxon>Pseudomonadota</taxon>
        <taxon>Alphaproteobacteria</taxon>
        <taxon>environmental samples</taxon>
    </lineage>
</organism>
<dbReference type="EMBL" id="MN990730">
    <property type="protein sequence ID" value="QIM10431.1"/>
    <property type="molecule type" value="Genomic_DNA"/>
</dbReference>